<reference evidence="1 2" key="1">
    <citation type="submission" date="2023-10" db="EMBL/GenBank/DDBJ databases">
        <title>179-bfca-hs.</title>
        <authorList>
            <person name="Miliotis G."/>
            <person name="Sengupta P."/>
            <person name="Hameed A."/>
            <person name="Chuvochina M."/>
            <person name="Mcdonagh F."/>
            <person name="Simpson A.C."/>
            <person name="Singh N.K."/>
            <person name="Rekha P.D."/>
            <person name="Raman K."/>
            <person name="Hugenholtz P."/>
            <person name="Venkateswaran K."/>
        </authorList>
    </citation>
    <scope>NUCLEOTIDE SEQUENCE [LARGE SCALE GENOMIC DNA]</scope>
    <source>
        <strain evidence="1 2">179-BFC-A-HS</strain>
    </source>
</reference>
<proteinExistence type="predicted"/>
<gene>
    <name evidence="1" type="ORF">P5G51_015100</name>
</gene>
<evidence type="ECO:0000313" key="2">
    <source>
        <dbReference type="Proteomes" id="UP001228376"/>
    </source>
</evidence>
<dbReference type="RefSeq" id="WP_320384961.1">
    <property type="nucleotide sequence ID" value="NZ_JAROCA020000002.1"/>
</dbReference>
<dbReference type="Proteomes" id="UP001228376">
    <property type="component" value="Unassembled WGS sequence"/>
</dbReference>
<sequence length="168" mass="19955">MSDDYYDSLEKYGVDNKKDIMIPYLFSSQELDYKDREVTGDVTNTHHVAVEFDKRYVNKVMNRISFYHFHNLKKYIPLLKSREQFLGENWLNLYNRTVYAIVPRSMTKDDLRPNEKLKILEAYFMDVAKKLKQAITNVVARINLSAIQSRSISRTIENEFLITIRQES</sequence>
<evidence type="ECO:0000313" key="1">
    <source>
        <dbReference type="EMBL" id="MDY0406515.1"/>
    </source>
</evidence>
<dbReference type="EMBL" id="JAROCA020000002">
    <property type="protein sequence ID" value="MDY0406515.1"/>
    <property type="molecule type" value="Genomic_DNA"/>
</dbReference>
<name>A0ABU5CJN6_9BACI</name>
<protein>
    <submittedName>
        <fullName evidence="1">Uncharacterized protein</fullName>
    </submittedName>
</protein>
<comment type="caution">
    <text evidence="1">The sequence shown here is derived from an EMBL/GenBank/DDBJ whole genome shotgun (WGS) entry which is preliminary data.</text>
</comment>
<accession>A0ABU5CJN6</accession>
<keyword evidence="2" id="KW-1185">Reference proteome</keyword>
<organism evidence="1 2">
    <name type="scientific">Tigheibacillus jepli</name>
    <dbReference type="NCBI Taxonomy" id="3035914"/>
    <lineage>
        <taxon>Bacteria</taxon>
        <taxon>Bacillati</taxon>
        <taxon>Bacillota</taxon>
        <taxon>Bacilli</taxon>
        <taxon>Bacillales</taxon>
        <taxon>Bacillaceae</taxon>
        <taxon>Tigheibacillus</taxon>
    </lineage>
</organism>